<keyword evidence="3 6" id="KW-0378">Hydrolase</keyword>
<keyword evidence="7" id="KW-1185">Reference proteome</keyword>
<dbReference type="AlphaFoldDB" id="A0A4V2Q1J0"/>
<evidence type="ECO:0000313" key="7">
    <source>
        <dbReference type="Proteomes" id="UP000294545"/>
    </source>
</evidence>
<dbReference type="InterPro" id="IPR051453">
    <property type="entry name" value="MBL_Glyoxalase_II"/>
</dbReference>
<dbReference type="CDD" id="cd06262">
    <property type="entry name" value="metallo-hydrolase-like_MBL-fold"/>
    <property type="match status" value="1"/>
</dbReference>
<dbReference type="EMBL" id="SMGQ01000011">
    <property type="protein sequence ID" value="TCK97801.1"/>
    <property type="molecule type" value="Genomic_DNA"/>
</dbReference>
<dbReference type="SMART" id="SM00849">
    <property type="entry name" value="Lactamase_B"/>
    <property type="match status" value="1"/>
</dbReference>
<gene>
    <name evidence="6" type="ORF">EDC19_0203</name>
</gene>
<evidence type="ECO:0000256" key="2">
    <source>
        <dbReference type="ARBA" id="ARBA00022723"/>
    </source>
</evidence>
<accession>A0A4V2Q1J0</accession>
<evidence type="ECO:0000256" key="4">
    <source>
        <dbReference type="ARBA" id="ARBA00022833"/>
    </source>
</evidence>
<proteinExistence type="predicted"/>
<dbReference type="Pfam" id="PF00753">
    <property type="entry name" value="Lactamase_B"/>
    <property type="match status" value="1"/>
</dbReference>
<dbReference type="RefSeq" id="WP_165868470.1">
    <property type="nucleotide sequence ID" value="NZ_SMGQ01000011.1"/>
</dbReference>
<name>A0A4V2Q1J0_9FIRM</name>
<keyword evidence="4" id="KW-0862">Zinc</keyword>
<evidence type="ECO:0000256" key="3">
    <source>
        <dbReference type="ARBA" id="ARBA00022801"/>
    </source>
</evidence>
<dbReference type="InterPro" id="IPR036866">
    <property type="entry name" value="RibonucZ/Hydroxyglut_hydro"/>
</dbReference>
<protein>
    <submittedName>
        <fullName evidence="6">Glyoxylase-like metal-dependent hydrolase (Beta-lactamase superfamily II)</fullName>
    </submittedName>
</protein>
<comment type="caution">
    <text evidence="6">The sequence shown here is derived from an EMBL/GenBank/DDBJ whole genome shotgun (WGS) entry which is preliminary data.</text>
</comment>
<comment type="cofactor">
    <cofactor evidence="1">
        <name>Zn(2+)</name>
        <dbReference type="ChEBI" id="CHEBI:29105"/>
    </cofactor>
</comment>
<evidence type="ECO:0000256" key="1">
    <source>
        <dbReference type="ARBA" id="ARBA00001947"/>
    </source>
</evidence>
<dbReference type="PANTHER" id="PTHR46233:SF3">
    <property type="entry name" value="HYDROXYACYLGLUTATHIONE HYDROLASE GLOC"/>
    <property type="match status" value="1"/>
</dbReference>
<dbReference type="SUPFAM" id="SSF56281">
    <property type="entry name" value="Metallo-hydrolase/oxidoreductase"/>
    <property type="match status" value="1"/>
</dbReference>
<keyword evidence="2" id="KW-0479">Metal-binding</keyword>
<dbReference type="PANTHER" id="PTHR46233">
    <property type="entry name" value="HYDROXYACYLGLUTATHIONE HYDROLASE GLOC"/>
    <property type="match status" value="1"/>
</dbReference>
<dbReference type="GO" id="GO:0046872">
    <property type="term" value="F:metal ion binding"/>
    <property type="evidence" value="ECO:0007669"/>
    <property type="project" value="UniProtKB-KW"/>
</dbReference>
<reference evidence="6 7" key="1">
    <citation type="submission" date="2019-03" db="EMBL/GenBank/DDBJ databases">
        <title>Genomic Encyclopedia of Type Strains, Phase IV (KMG-IV): sequencing the most valuable type-strain genomes for metagenomic binning, comparative biology and taxonomic classification.</title>
        <authorList>
            <person name="Goeker M."/>
        </authorList>
    </citation>
    <scope>NUCLEOTIDE SEQUENCE [LARGE SCALE GENOMIC DNA]</scope>
    <source>
        <strain evidence="6 7">DSM 24176</strain>
    </source>
</reference>
<evidence type="ECO:0000313" key="6">
    <source>
        <dbReference type="EMBL" id="TCK97801.1"/>
    </source>
</evidence>
<evidence type="ECO:0000259" key="5">
    <source>
        <dbReference type="SMART" id="SM00849"/>
    </source>
</evidence>
<sequence>MQIKTFILGELQTNCYLIINQETKGVIILDPANDFDNQIESMIQEKALIPKAIFLTHGHFDHIGSVNDLKNKYNVPVYASEFENEIMQDSSRNLSKDFLNVDIVAKSDTIINEGRVIEVNGFTFQCIEVAGHTSESICFYNKDYKVLFSGDTLFKSSIGRADFFDGKAGTLEKNIKEKLLVLPEGTKVYPGHGFATTIKDEKEENMFLR</sequence>
<dbReference type="InterPro" id="IPR001279">
    <property type="entry name" value="Metallo-B-lactamas"/>
</dbReference>
<feature type="domain" description="Metallo-beta-lactamase" evidence="5">
    <location>
        <begin position="12"/>
        <end position="192"/>
    </location>
</feature>
<organism evidence="6 7">
    <name type="scientific">Natranaerovirga hydrolytica</name>
    <dbReference type="NCBI Taxonomy" id="680378"/>
    <lineage>
        <taxon>Bacteria</taxon>
        <taxon>Bacillati</taxon>
        <taxon>Bacillota</taxon>
        <taxon>Clostridia</taxon>
        <taxon>Lachnospirales</taxon>
        <taxon>Natranaerovirgaceae</taxon>
        <taxon>Natranaerovirga</taxon>
    </lineage>
</organism>
<dbReference type="GO" id="GO:0016787">
    <property type="term" value="F:hydrolase activity"/>
    <property type="evidence" value="ECO:0007669"/>
    <property type="project" value="UniProtKB-KW"/>
</dbReference>
<dbReference type="Gene3D" id="3.60.15.10">
    <property type="entry name" value="Ribonuclease Z/Hydroxyacylglutathione hydrolase-like"/>
    <property type="match status" value="1"/>
</dbReference>
<dbReference type="Proteomes" id="UP000294545">
    <property type="component" value="Unassembled WGS sequence"/>
</dbReference>